<sequence>MKKDLNKAEKSLVRIVKFLLAFVLIFFILYPVNILSAQEEDCLSNFIYLPQIQQILKERKIIPGTQKGVYLTGYSMGLVEKREEIYQLIEQSELNSIVFNAKDDSGFIDYDTDVKLAEEIGAEKKYYDLDEILAEMDERGIYSIARVVVFKDSVL</sequence>
<accession>X0T6F6</accession>
<evidence type="ECO:0000313" key="2">
    <source>
        <dbReference type="EMBL" id="GAF88789.1"/>
    </source>
</evidence>
<comment type="caution">
    <text evidence="2">The sequence shown here is derived from an EMBL/GenBank/DDBJ whole genome shotgun (WGS) entry which is preliminary data.</text>
</comment>
<gene>
    <name evidence="2" type="ORF">S01H1_31223</name>
</gene>
<dbReference type="AlphaFoldDB" id="X0T6F6"/>
<name>X0T6F6_9ZZZZ</name>
<dbReference type="EMBL" id="BARS01019251">
    <property type="protein sequence ID" value="GAF88789.1"/>
    <property type="molecule type" value="Genomic_DNA"/>
</dbReference>
<organism evidence="2">
    <name type="scientific">marine sediment metagenome</name>
    <dbReference type="NCBI Taxonomy" id="412755"/>
    <lineage>
        <taxon>unclassified sequences</taxon>
        <taxon>metagenomes</taxon>
        <taxon>ecological metagenomes</taxon>
    </lineage>
</organism>
<feature type="non-terminal residue" evidence="2">
    <location>
        <position position="155"/>
    </location>
</feature>
<reference evidence="2" key="1">
    <citation type="journal article" date="2014" name="Front. Microbiol.">
        <title>High frequency of phylogenetically diverse reductive dehalogenase-homologous genes in deep subseafloor sedimentary metagenomes.</title>
        <authorList>
            <person name="Kawai M."/>
            <person name="Futagami T."/>
            <person name="Toyoda A."/>
            <person name="Takaki Y."/>
            <person name="Nishi S."/>
            <person name="Hori S."/>
            <person name="Arai W."/>
            <person name="Tsubouchi T."/>
            <person name="Morono Y."/>
            <person name="Uchiyama I."/>
            <person name="Ito T."/>
            <person name="Fujiyama A."/>
            <person name="Inagaki F."/>
            <person name="Takami H."/>
        </authorList>
    </citation>
    <scope>NUCLEOTIDE SEQUENCE</scope>
    <source>
        <strain evidence="2">Expedition CK06-06</strain>
    </source>
</reference>
<dbReference type="Pfam" id="PF13200">
    <property type="entry name" value="DUF4015"/>
    <property type="match status" value="1"/>
</dbReference>
<feature type="domain" description="DUF4015" evidence="1">
    <location>
        <begin position="68"/>
        <end position="155"/>
    </location>
</feature>
<dbReference type="InterPro" id="IPR025275">
    <property type="entry name" value="DUF4015"/>
</dbReference>
<proteinExistence type="predicted"/>
<protein>
    <recommendedName>
        <fullName evidence="1">DUF4015 domain-containing protein</fullName>
    </recommendedName>
</protein>
<evidence type="ECO:0000259" key="1">
    <source>
        <dbReference type="Pfam" id="PF13200"/>
    </source>
</evidence>